<dbReference type="GO" id="GO:0036373">
    <property type="term" value="F:L-fucose mutarotase activity"/>
    <property type="evidence" value="ECO:0007669"/>
    <property type="project" value="UniProtKB-EC"/>
</dbReference>
<dbReference type="GO" id="GO:0042806">
    <property type="term" value="F:fucose binding"/>
    <property type="evidence" value="ECO:0007669"/>
    <property type="project" value="TreeGrafter"/>
</dbReference>
<keyword evidence="2" id="KW-0413">Isomerase</keyword>
<dbReference type="GO" id="GO:0062193">
    <property type="term" value="F:D-ribose pyranase activity"/>
    <property type="evidence" value="ECO:0007669"/>
    <property type="project" value="UniProtKB-EC"/>
</dbReference>
<dbReference type="InterPro" id="IPR007721">
    <property type="entry name" value="RbsD_FucU"/>
</dbReference>
<dbReference type="AlphaFoldDB" id="A0A917WNY7"/>
<dbReference type="PANTHER" id="PTHR31690">
    <property type="entry name" value="FUCOSE MUTAROTASE"/>
    <property type="match status" value="1"/>
</dbReference>
<comment type="catalytic activity">
    <reaction evidence="3">
        <text>alpha-L-fucose = beta-L-fucose</text>
        <dbReference type="Rhea" id="RHEA:25580"/>
        <dbReference type="ChEBI" id="CHEBI:42548"/>
        <dbReference type="ChEBI" id="CHEBI:42589"/>
        <dbReference type="EC" id="5.1.3.29"/>
    </reaction>
</comment>
<evidence type="ECO:0000313" key="5">
    <source>
        <dbReference type="Proteomes" id="UP000655208"/>
    </source>
</evidence>
<dbReference type="InterPro" id="IPR023750">
    <property type="entry name" value="RbsD-like_sf"/>
</dbReference>
<reference evidence="4" key="1">
    <citation type="journal article" date="2014" name="Int. J. Syst. Evol. Microbiol.">
        <title>Complete genome sequence of Corynebacterium casei LMG S-19264T (=DSM 44701T), isolated from a smear-ripened cheese.</title>
        <authorList>
            <consortium name="US DOE Joint Genome Institute (JGI-PGF)"/>
            <person name="Walter F."/>
            <person name="Albersmeier A."/>
            <person name="Kalinowski J."/>
            <person name="Ruckert C."/>
        </authorList>
    </citation>
    <scope>NUCLEOTIDE SEQUENCE</scope>
    <source>
        <strain evidence="4">CGMCC 4.7308</strain>
    </source>
</reference>
<dbReference type="PANTHER" id="PTHR31690:SF4">
    <property type="entry name" value="FUCOSE MUTAROTASE"/>
    <property type="match status" value="1"/>
</dbReference>
<dbReference type="SUPFAM" id="SSF102546">
    <property type="entry name" value="RbsD-like"/>
    <property type="match status" value="1"/>
</dbReference>
<evidence type="ECO:0000256" key="3">
    <source>
        <dbReference type="ARBA" id="ARBA00036324"/>
    </source>
</evidence>
<reference evidence="4" key="2">
    <citation type="submission" date="2020-09" db="EMBL/GenBank/DDBJ databases">
        <authorList>
            <person name="Sun Q."/>
            <person name="Zhou Y."/>
        </authorList>
    </citation>
    <scope>NUCLEOTIDE SEQUENCE</scope>
    <source>
        <strain evidence="4">CGMCC 4.7308</strain>
    </source>
</reference>
<dbReference type="RefSeq" id="WP_188944840.1">
    <property type="nucleotide sequence ID" value="NZ_BMNA01000018.1"/>
</dbReference>
<evidence type="ECO:0000313" key="4">
    <source>
        <dbReference type="EMBL" id="GGM17689.1"/>
    </source>
</evidence>
<comment type="caution">
    <text evidence="4">The sequence shown here is derived from an EMBL/GenBank/DDBJ whole genome shotgun (WGS) entry which is preliminary data.</text>
</comment>
<keyword evidence="5" id="KW-1185">Reference proteome</keyword>
<gene>
    <name evidence="4" type="primary">fucU</name>
    <name evidence="4" type="ORF">GCM10011594_42230</name>
</gene>
<dbReference type="Gene3D" id="3.40.1650.10">
    <property type="entry name" value="RbsD-like domain"/>
    <property type="match status" value="1"/>
</dbReference>
<proteinExistence type="predicted"/>
<dbReference type="InterPro" id="IPR050443">
    <property type="entry name" value="RbsD/FucU_mutarotase"/>
</dbReference>
<comment type="catalytic activity">
    <reaction evidence="1">
        <text>beta-D-ribopyranose = beta-D-ribofuranose</text>
        <dbReference type="Rhea" id="RHEA:25432"/>
        <dbReference type="ChEBI" id="CHEBI:27476"/>
        <dbReference type="ChEBI" id="CHEBI:47002"/>
        <dbReference type="EC" id="5.4.99.62"/>
    </reaction>
</comment>
<protein>
    <submittedName>
        <fullName evidence="4">L-fucose mutarotase</fullName>
    </submittedName>
</protein>
<dbReference type="Proteomes" id="UP000655208">
    <property type="component" value="Unassembled WGS sequence"/>
</dbReference>
<evidence type="ECO:0000256" key="1">
    <source>
        <dbReference type="ARBA" id="ARBA00000223"/>
    </source>
</evidence>
<name>A0A917WNY7_9ACTN</name>
<dbReference type="GO" id="GO:0006004">
    <property type="term" value="P:fucose metabolic process"/>
    <property type="evidence" value="ECO:0007669"/>
    <property type="project" value="TreeGrafter"/>
</dbReference>
<sequence length="142" mass="14946">MLTGIDPALSGELLHHLDAMGHSDAVVLADAHFPAARVGRRWIDLPLVGTPRLLQAVCTVLPLDSAPAVDLMATADGSVGEVQQELLAAAGVDADGARFLDRFRFYETAAEAFVVVRTGETRVYGNVLLRKGVVTPVGGGSR</sequence>
<organism evidence="4 5">
    <name type="scientific">Nakamurella endophytica</name>
    <dbReference type="NCBI Taxonomy" id="1748367"/>
    <lineage>
        <taxon>Bacteria</taxon>
        <taxon>Bacillati</taxon>
        <taxon>Actinomycetota</taxon>
        <taxon>Actinomycetes</taxon>
        <taxon>Nakamurellales</taxon>
        <taxon>Nakamurellaceae</taxon>
        <taxon>Nakamurella</taxon>
    </lineage>
</organism>
<evidence type="ECO:0000256" key="2">
    <source>
        <dbReference type="ARBA" id="ARBA00023235"/>
    </source>
</evidence>
<dbReference type="Pfam" id="PF05025">
    <property type="entry name" value="RbsD_FucU"/>
    <property type="match status" value="1"/>
</dbReference>
<dbReference type="EMBL" id="BMNA01000018">
    <property type="protein sequence ID" value="GGM17689.1"/>
    <property type="molecule type" value="Genomic_DNA"/>
</dbReference>
<accession>A0A917WNY7</accession>